<dbReference type="InterPro" id="IPR008914">
    <property type="entry name" value="PEBP"/>
</dbReference>
<dbReference type="AlphaFoldDB" id="A0A2G9GBH7"/>
<dbReference type="STRING" id="429701.A0A2G9GBH7"/>
<proteinExistence type="predicted"/>
<name>A0A2G9GBH7_9LAMI</name>
<feature type="compositionally biased region" description="Basic and acidic residues" evidence="1">
    <location>
        <begin position="63"/>
        <end position="75"/>
    </location>
</feature>
<dbReference type="OrthoDB" id="10251855at2759"/>
<evidence type="ECO:0000256" key="1">
    <source>
        <dbReference type="SAM" id="MobiDB-lite"/>
    </source>
</evidence>
<dbReference type="InterPro" id="IPR005247">
    <property type="entry name" value="YbhB_YbcL/LppC-like"/>
</dbReference>
<accession>A0A2G9GBH7</accession>
<evidence type="ECO:0000313" key="2">
    <source>
        <dbReference type="EMBL" id="PIN02637.1"/>
    </source>
</evidence>
<organism evidence="2 3">
    <name type="scientific">Handroanthus impetiginosus</name>
    <dbReference type="NCBI Taxonomy" id="429701"/>
    <lineage>
        <taxon>Eukaryota</taxon>
        <taxon>Viridiplantae</taxon>
        <taxon>Streptophyta</taxon>
        <taxon>Embryophyta</taxon>
        <taxon>Tracheophyta</taxon>
        <taxon>Spermatophyta</taxon>
        <taxon>Magnoliopsida</taxon>
        <taxon>eudicotyledons</taxon>
        <taxon>Gunneridae</taxon>
        <taxon>Pentapetalae</taxon>
        <taxon>asterids</taxon>
        <taxon>lamiids</taxon>
        <taxon>Lamiales</taxon>
        <taxon>Bignoniaceae</taxon>
        <taxon>Crescentiina</taxon>
        <taxon>Tabebuia alliance</taxon>
        <taxon>Handroanthus</taxon>
    </lineage>
</organism>
<dbReference type="InterPro" id="IPR036610">
    <property type="entry name" value="PEBP-like_sf"/>
</dbReference>
<reference evidence="3" key="1">
    <citation type="journal article" date="2018" name="Gigascience">
        <title>Genome assembly of the Pink Ipe (Handroanthus impetiginosus, Bignoniaceae), a highly valued, ecologically keystone Neotropical timber forest tree.</title>
        <authorList>
            <person name="Silva-Junior O.B."/>
            <person name="Grattapaglia D."/>
            <person name="Novaes E."/>
            <person name="Collevatti R.G."/>
        </authorList>
    </citation>
    <scope>NUCLEOTIDE SEQUENCE [LARGE SCALE GENOMIC DNA]</scope>
    <source>
        <strain evidence="3">cv. UFG-1</strain>
    </source>
</reference>
<feature type="region of interest" description="Disordered" evidence="1">
    <location>
        <begin position="32"/>
        <end position="75"/>
    </location>
</feature>
<protein>
    <submittedName>
        <fullName evidence="2">Uncharacterized protein</fullName>
    </submittedName>
</protein>
<evidence type="ECO:0000313" key="3">
    <source>
        <dbReference type="Proteomes" id="UP000231279"/>
    </source>
</evidence>
<sequence>MIIPKWNYAITKDETQVLNNHKDTETCGTCSMISPEHSPDTLHVSSTRHQPGSLRPPLSPQPEHSHPSHMAPDDHHPILYKTLSIFTPAQPKPEYPFSDPRKKKVRYITNGKRKRGIRLVSPQINHEGRGPRRQEKHIAAGPPLEWYNLPEGSKILALTVQDIDAPDPGPPEGFLLKEEEFGGEYAGIKEGFNDLKKHGWQAPKLPSHGHRIEFKLYALDEELNHGNKVTRDKVLEVIEGHVLG</sequence>
<dbReference type="EMBL" id="NKXS01005833">
    <property type="protein sequence ID" value="PIN02637.1"/>
    <property type="molecule type" value="Genomic_DNA"/>
</dbReference>
<gene>
    <name evidence="2" type="ORF">CDL12_24848</name>
</gene>
<dbReference type="Proteomes" id="UP000231279">
    <property type="component" value="Unassembled WGS sequence"/>
</dbReference>
<dbReference type="CDD" id="cd00865">
    <property type="entry name" value="PEBP_bact_arch"/>
    <property type="match status" value="1"/>
</dbReference>
<keyword evidence="3" id="KW-1185">Reference proteome</keyword>
<comment type="caution">
    <text evidence="2">The sequence shown here is derived from an EMBL/GenBank/DDBJ whole genome shotgun (WGS) entry which is preliminary data.</text>
</comment>
<dbReference type="SUPFAM" id="SSF49777">
    <property type="entry name" value="PEBP-like"/>
    <property type="match status" value="1"/>
</dbReference>
<dbReference type="Gene3D" id="3.90.280.10">
    <property type="entry name" value="PEBP-like"/>
    <property type="match status" value="1"/>
</dbReference>
<dbReference type="Pfam" id="PF01161">
    <property type="entry name" value="PBP"/>
    <property type="match status" value="1"/>
</dbReference>